<evidence type="ECO:0000313" key="4">
    <source>
        <dbReference type="Proteomes" id="UP000307790"/>
    </source>
</evidence>
<keyword evidence="1" id="KW-1133">Transmembrane helix</keyword>
<feature type="transmembrane region" description="Helical" evidence="1">
    <location>
        <begin position="63"/>
        <end position="86"/>
    </location>
</feature>
<name>A0A5R9ILJ3_9GAMM</name>
<dbReference type="Proteomes" id="UP000307790">
    <property type="component" value="Unassembled WGS sequence"/>
</dbReference>
<keyword evidence="4" id="KW-1185">Reference proteome</keyword>
<evidence type="ECO:0000259" key="2">
    <source>
        <dbReference type="Pfam" id="PF03703"/>
    </source>
</evidence>
<proteinExistence type="predicted"/>
<dbReference type="InterPro" id="IPR014529">
    <property type="entry name" value="UCP026631"/>
</dbReference>
<keyword evidence="1" id="KW-0472">Membrane</keyword>
<dbReference type="PIRSF" id="PIRSF026631">
    <property type="entry name" value="UCP026631"/>
    <property type="match status" value="1"/>
</dbReference>
<comment type="caution">
    <text evidence="3">The sequence shown here is derived from an EMBL/GenBank/DDBJ whole genome shotgun (WGS) entry which is preliminary data.</text>
</comment>
<feature type="transmembrane region" description="Helical" evidence="1">
    <location>
        <begin position="490"/>
        <end position="510"/>
    </location>
</feature>
<feature type="domain" description="YdbS-like PH" evidence="2">
    <location>
        <begin position="83"/>
        <end position="162"/>
    </location>
</feature>
<evidence type="ECO:0000313" key="3">
    <source>
        <dbReference type="EMBL" id="TLU65333.1"/>
    </source>
</evidence>
<feature type="transmembrane region" description="Helical" evidence="1">
    <location>
        <begin position="39"/>
        <end position="57"/>
    </location>
</feature>
<reference evidence="3 4" key="1">
    <citation type="submission" date="2019-05" db="EMBL/GenBank/DDBJ databases">
        <title>Genome sequences of Thalassotalea litorea 1K03283.</title>
        <authorList>
            <person name="Zhang D."/>
        </authorList>
    </citation>
    <scope>NUCLEOTIDE SEQUENCE [LARGE SCALE GENOMIC DNA]</scope>
    <source>
        <strain evidence="3 4">MCCC 1K03283</strain>
    </source>
</reference>
<evidence type="ECO:0000256" key="1">
    <source>
        <dbReference type="SAM" id="Phobius"/>
    </source>
</evidence>
<dbReference type="PANTHER" id="PTHR34473:SF2">
    <property type="entry name" value="UPF0699 TRANSMEMBRANE PROTEIN YDBT"/>
    <property type="match status" value="1"/>
</dbReference>
<protein>
    <recommendedName>
        <fullName evidence="2">YdbS-like PH domain-containing protein</fullName>
    </recommendedName>
</protein>
<dbReference type="RefSeq" id="WP_138319636.1">
    <property type="nucleotide sequence ID" value="NZ_VCBC01000007.1"/>
</dbReference>
<accession>A0A5R9ILJ3</accession>
<feature type="transmembrane region" description="Helical" evidence="1">
    <location>
        <begin position="207"/>
        <end position="228"/>
    </location>
</feature>
<keyword evidence="1" id="KW-0812">Transmembrane</keyword>
<dbReference type="PANTHER" id="PTHR34473">
    <property type="entry name" value="UPF0699 TRANSMEMBRANE PROTEIN YDBS"/>
    <property type="match status" value="1"/>
</dbReference>
<dbReference type="OrthoDB" id="155986at2"/>
<feature type="transmembrane region" description="Helical" evidence="1">
    <location>
        <begin position="260"/>
        <end position="292"/>
    </location>
</feature>
<dbReference type="Pfam" id="PF03703">
    <property type="entry name" value="bPH_2"/>
    <property type="match status" value="3"/>
</dbReference>
<feature type="transmembrane region" description="Helical" evidence="1">
    <location>
        <begin position="424"/>
        <end position="442"/>
    </location>
</feature>
<feature type="transmembrane region" description="Helical" evidence="1">
    <location>
        <begin position="399"/>
        <end position="418"/>
    </location>
</feature>
<dbReference type="InterPro" id="IPR005182">
    <property type="entry name" value="YdbS-like_PH"/>
</dbReference>
<feature type="domain" description="YdbS-like PH" evidence="2">
    <location>
        <begin position="445"/>
        <end position="519"/>
    </location>
</feature>
<organism evidence="3 4">
    <name type="scientific">Thalassotalea litorea</name>
    <dbReference type="NCBI Taxonomy" id="2020715"/>
    <lineage>
        <taxon>Bacteria</taxon>
        <taxon>Pseudomonadati</taxon>
        <taxon>Pseudomonadota</taxon>
        <taxon>Gammaproteobacteria</taxon>
        <taxon>Alteromonadales</taxon>
        <taxon>Colwelliaceae</taxon>
        <taxon>Thalassotalea</taxon>
    </lineage>
</organism>
<sequence length="533" mass="60086">MTDNTPHSERPAANESTKEWHRISPIAVMFYALRFIRGFVGNLAYLLPALLVGYNQIQKNPQAAIPLSIGLAVLILVNAILSYWFFQYRLTANHIEIRSGIFSKKYVNLPFNRIQNVEVSHPWYYRPFGFATLKLDSAGSVQQEANIAALQSQFAEQLRREILNQKATGASAAAIVEVDADDIDIAGQPQQGVPQETLLNSRALKDLVLHGIANNRVWIVLGALAPFIDNITEGLPEQLQAQGIDSIQIFYADSTPVWQLGLGVIVIFLVVMALMSLLSVVGAIITFFGYTLSKVDGKYIRRSGLFTRHEITMPRSRLQMITCQQDWLDRIFNRINIKFEQINSGGSNNGQQGQPSITEGTNKIIVPSVTPSERQDLLNDAYPDNQLSRIHFHRISKRYLIRFYGLLFLLATPLSALFVSNGNYGLLTLVLGFSGFASLLIYMRYLRWGVNFDGHFTYIRKGCFGVDYHVFEAYKLQQIRIKQSIWQKKHGLASVQFILASGAFTVPYIAEGFAKKLADSVLYQVEHKPRSWM</sequence>
<dbReference type="AlphaFoldDB" id="A0A5R9ILJ3"/>
<dbReference type="EMBL" id="VCBC01000007">
    <property type="protein sequence ID" value="TLU65333.1"/>
    <property type="molecule type" value="Genomic_DNA"/>
</dbReference>
<gene>
    <name evidence="3" type="ORF">FE810_08590</name>
</gene>
<feature type="domain" description="YdbS-like PH" evidence="2">
    <location>
        <begin position="302"/>
        <end position="342"/>
    </location>
</feature>